<dbReference type="Proteomes" id="UP000586918">
    <property type="component" value="Unassembled WGS sequence"/>
</dbReference>
<gene>
    <name evidence="1" type="ORF">HF519_18405</name>
</gene>
<keyword evidence="2" id="KW-1185">Reference proteome</keyword>
<evidence type="ECO:0000313" key="1">
    <source>
        <dbReference type="EMBL" id="NMH93508.1"/>
    </source>
</evidence>
<protein>
    <submittedName>
        <fullName evidence="1">Uncharacterized protein</fullName>
    </submittedName>
</protein>
<evidence type="ECO:0000313" key="2">
    <source>
        <dbReference type="Proteomes" id="UP000586918"/>
    </source>
</evidence>
<proteinExistence type="predicted"/>
<comment type="caution">
    <text evidence="1">The sequence shown here is derived from an EMBL/GenBank/DDBJ whole genome shotgun (WGS) entry which is preliminary data.</text>
</comment>
<name>A0A848DLC7_9PSEU</name>
<dbReference type="EMBL" id="JAAXKZ010000071">
    <property type="protein sequence ID" value="NMH93508.1"/>
    <property type="molecule type" value="Genomic_DNA"/>
</dbReference>
<reference evidence="1 2" key="1">
    <citation type="submission" date="2020-04" db="EMBL/GenBank/DDBJ databases">
        <authorList>
            <person name="Klaysubun C."/>
            <person name="Duangmal K."/>
            <person name="Lipun K."/>
        </authorList>
    </citation>
    <scope>NUCLEOTIDE SEQUENCE [LARGE SCALE GENOMIC DNA]</scope>
    <source>
        <strain evidence="1 2">DSM 45300</strain>
    </source>
</reference>
<dbReference type="AlphaFoldDB" id="A0A848DLC7"/>
<sequence>MSRFAVIRDEQGSDMALRMVPPRSGTPILLAEIIDIHTGETVFAQLIPDLARAWDARLGPWTQWAASPAVQATHQPAPITPERKHAAHQPVHAPSPPPIGALVDARGTRLVAITPDPRIPRLAIAIAMTKPSRNTFVVLDLLSVHNLRSGLHSWLQWIDALAAAGLQS</sequence>
<accession>A0A848DLC7</accession>
<organism evidence="1 2">
    <name type="scientific">Pseudonocardia bannensis</name>
    <dbReference type="NCBI Taxonomy" id="630973"/>
    <lineage>
        <taxon>Bacteria</taxon>
        <taxon>Bacillati</taxon>
        <taxon>Actinomycetota</taxon>
        <taxon>Actinomycetes</taxon>
        <taxon>Pseudonocardiales</taxon>
        <taxon>Pseudonocardiaceae</taxon>
        <taxon>Pseudonocardia</taxon>
    </lineage>
</organism>